<keyword evidence="2 3" id="KW-0175">Coiled coil</keyword>
<feature type="domain" description="GAF" evidence="5">
    <location>
        <begin position="84"/>
        <end position="216"/>
    </location>
</feature>
<dbReference type="InterPro" id="IPR050465">
    <property type="entry name" value="UPF0194_transport"/>
</dbReference>
<evidence type="ECO:0000259" key="5">
    <source>
        <dbReference type="Pfam" id="PF01590"/>
    </source>
</evidence>
<dbReference type="Pfam" id="PF01590">
    <property type="entry name" value="GAF"/>
    <property type="match status" value="1"/>
</dbReference>
<evidence type="ECO:0000256" key="3">
    <source>
        <dbReference type="SAM" id="Coils"/>
    </source>
</evidence>
<dbReference type="Gene3D" id="3.30.450.40">
    <property type="match status" value="1"/>
</dbReference>
<accession>A0ABX2G7Y9</accession>
<dbReference type="Proteomes" id="UP001516061">
    <property type="component" value="Unassembled WGS sequence"/>
</dbReference>
<evidence type="ECO:0000256" key="2">
    <source>
        <dbReference type="ARBA" id="ARBA00023054"/>
    </source>
</evidence>
<gene>
    <name evidence="6" type="ORF">HNQ01_003622</name>
</gene>
<dbReference type="InterPro" id="IPR003018">
    <property type="entry name" value="GAF"/>
</dbReference>
<dbReference type="SUPFAM" id="SSF55781">
    <property type="entry name" value="GAF domain-like"/>
    <property type="match status" value="1"/>
</dbReference>
<dbReference type="SUPFAM" id="SSF111369">
    <property type="entry name" value="HlyD-like secretion proteins"/>
    <property type="match status" value="1"/>
</dbReference>
<evidence type="ECO:0000313" key="7">
    <source>
        <dbReference type="Proteomes" id="UP001516061"/>
    </source>
</evidence>
<dbReference type="RefSeq" id="WP_173806897.1">
    <property type="nucleotide sequence ID" value="NZ_JABSNM010000020.1"/>
</dbReference>
<dbReference type="InterPro" id="IPR029016">
    <property type="entry name" value="GAF-like_dom_sf"/>
</dbReference>
<proteinExistence type="predicted"/>
<comment type="caution">
    <text evidence="6">The sequence shown here is derived from an EMBL/GenBank/DDBJ whole genome shotgun (WGS) entry which is preliminary data.</text>
</comment>
<evidence type="ECO:0000256" key="1">
    <source>
        <dbReference type="ARBA" id="ARBA00004196"/>
    </source>
</evidence>
<evidence type="ECO:0000313" key="6">
    <source>
        <dbReference type="EMBL" id="NRT57861.1"/>
    </source>
</evidence>
<dbReference type="EMBL" id="JABSNM010000020">
    <property type="protein sequence ID" value="NRT57861.1"/>
    <property type="molecule type" value="Genomic_DNA"/>
</dbReference>
<dbReference type="PANTHER" id="PTHR32347">
    <property type="entry name" value="EFFLUX SYSTEM COMPONENT YKNX-RELATED"/>
    <property type="match status" value="1"/>
</dbReference>
<keyword evidence="7" id="KW-1185">Reference proteome</keyword>
<feature type="compositionally biased region" description="Polar residues" evidence="4">
    <location>
        <begin position="1"/>
        <end position="10"/>
    </location>
</feature>
<dbReference type="Gene3D" id="2.40.30.170">
    <property type="match status" value="1"/>
</dbReference>
<dbReference type="PANTHER" id="PTHR32347:SF23">
    <property type="entry name" value="BLL5650 PROTEIN"/>
    <property type="match status" value="1"/>
</dbReference>
<protein>
    <submittedName>
        <fullName evidence="6">Biotin carboxyl carrier protein</fullName>
    </submittedName>
</protein>
<comment type="subcellular location">
    <subcellularLocation>
        <location evidence="1">Cell envelope</location>
    </subcellularLocation>
</comment>
<organism evidence="6 7">
    <name type="scientific">Sphaerotilus uruguayifluvii</name>
    <dbReference type="NCBI Taxonomy" id="2735897"/>
    <lineage>
        <taxon>Bacteria</taxon>
        <taxon>Pseudomonadati</taxon>
        <taxon>Pseudomonadota</taxon>
        <taxon>Betaproteobacteria</taxon>
        <taxon>Burkholderiales</taxon>
        <taxon>Sphaerotilaceae</taxon>
        <taxon>Sphaerotilus</taxon>
    </lineage>
</organism>
<feature type="region of interest" description="Disordered" evidence="4">
    <location>
        <begin position="1"/>
        <end position="24"/>
    </location>
</feature>
<evidence type="ECO:0000256" key="4">
    <source>
        <dbReference type="SAM" id="MobiDB-lite"/>
    </source>
</evidence>
<name>A0ABX2G7Y9_9BURK</name>
<sequence length="510" mass="53882">MNAPISSLPTRSEPGPAATAPVDEASARLDQALREARRLAAPVGFGASAPAPAAAAAARPMPAAGWLMETLAAFLQPPRGTDPLRALVLHLAASLRCDRVALGLRRRAASEMEVLAVSDLNRPSEAAELVRDLHAAMSEAAASACTLTHPSRRAVPLHPGLAHVQLGRVLGACAVCTVPLGLDGRVVGALTLQRDLGAPFRTEEILRLEQAAQFLAPMLRMHVERRRRDPLAGLGGWPAGLAPLRRPLMLGAAALLCALALLPVRREVVAPAAVHGLHERQLVAPRDGFVAVVHARPGARVVEGQPLVDLDGEGARQELRAAEAAQSQAETAVSEALARHDQAQLVVQMARVDEARARAEQARAELERGRVLAPMSGLVVAGDLSRSVGAPVRRGEALMTVAPAEGFRLVLWVDERDIAAVRVGQTGALRVSASPGRAMALTVTRVTPVATLREGRNGFEVEAALAQAAPALRPGYEGVARLEAGRQLMVRALLGRLPDWLRMSWWTLAG</sequence>
<reference evidence="6 7" key="1">
    <citation type="submission" date="2020-05" db="EMBL/GenBank/DDBJ databases">
        <title>Genomic Encyclopedia of Type Strains, Phase IV (KMG-V): Genome sequencing to study the core and pangenomes of soil and plant-associated prokaryotes.</title>
        <authorList>
            <person name="Whitman W."/>
        </authorList>
    </citation>
    <scope>NUCLEOTIDE SEQUENCE [LARGE SCALE GENOMIC DNA]</scope>
    <source>
        <strain evidence="6 7">C29</strain>
    </source>
</reference>
<feature type="coiled-coil region" evidence="3">
    <location>
        <begin position="345"/>
        <end position="372"/>
    </location>
</feature>